<dbReference type="RefSeq" id="WP_002835749.1">
    <property type="nucleotide sequence ID" value="NZ_CACRTP010000022.1"/>
</dbReference>
<dbReference type="Proteomes" id="UP000730862">
    <property type="component" value="Unassembled WGS sequence"/>
</dbReference>
<dbReference type="GO" id="GO:0022857">
    <property type="term" value="F:transmembrane transporter activity"/>
    <property type="evidence" value="ECO:0007669"/>
    <property type="project" value="InterPro"/>
</dbReference>
<dbReference type="Proteomes" id="UP000215546">
    <property type="component" value="Unassembled WGS sequence"/>
</dbReference>
<evidence type="ECO:0000313" key="6">
    <source>
        <dbReference type="Proteomes" id="UP000215413"/>
    </source>
</evidence>
<evidence type="ECO:0000313" key="3">
    <source>
        <dbReference type="EMBL" id="OXZ26545.1"/>
    </source>
</evidence>
<accession>A0A233V2B4</accession>
<dbReference type="EMBL" id="JAHAIK010000030">
    <property type="protein sequence ID" value="MBS5965645.1"/>
    <property type="molecule type" value="Genomic_DNA"/>
</dbReference>
<proteinExistence type="predicted"/>
<reference evidence="5 8" key="3">
    <citation type="submission" date="2017-09" db="EMBL/GenBank/DDBJ databases">
        <title>Bacterial strain isolated from the female urinary microbiota.</title>
        <authorList>
            <person name="Thomas-White K."/>
            <person name="Kumar N."/>
            <person name="Forster S."/>
            <person name="Putonti C."/>
            <person name="Lawley T."/>
            <person name="Wolfe A.J."/>
        </authorList>
    </citation>
    <scope>NUCLEOTIDE SEQUENCE [LARGE SCALE GENOMIC DNA]</scope>
    <source>
        <strain evidence="5 8">UMB0115</strain>
    </source>
</reference>
<dbReference type="EMBL" id="PNHD01000005">
    <property type="protein sequence ID" value="PMC60133.1"/>
    <property type="molecule type" value="Genomic_DNA"/>
</dbReference>
<sequence length="179" mass="19033">MRNNSTKKMVFAAVGIAINIILGIFVGGLKIPLLFMDTVGTVFTAVVLGPFWGACTGALTNVILGVLKDPREIPFLLVNLAVGLIVGFIAKKRKFDLKTAVVTGIILSIVAPLIGTPIAVFVYGGITGDFNDVFFTALKNSGQTIFSAAFLPRVASNLVDKIITCSIVSLLYKRVKAML</sequence>
<reference evidence="3" key="1">
    <citation type="journal article" date="2017" name="J. Clin. Microbiol.">
        <title>Finegoldia magna Isolated from Orthopedic Joint Implant-Associated Infections.</title>
        <authorList>
            <person name="Soderquist B."/>
            <person name="Bjorklund S."/>
            <person name="Hellmark B."/>
            <person name="Jensen A."/>
            <person name="Bruggemann H."/>
        </authorList>
    </citation>
    <scope>NUCLEOTIDE SEQUENCE</scope>
    <source>
        <strain evidence="4">12T273</strain>
        <strain evidence="3">CCUG 54800</strain>
    </source>
</reference>
<protein>
    <submittedName>
        <fullName evidence="3">ECF transporter S component</fullName>
    </submittedName>
</protein>
<feature type="transmembrane region" description="Helical" evidence="1">
    <location>
        <begin position="102"/>
        <end position="126"/>
    </location>
</feature>
<evidence type="ECO:0000313" key="8">
    <source>
        <dbReference type="Proteomes" id="UP000235723"/>
    </source>
</evidence>
<dbReference type="EMBL" id="NDYE01000005">
    <property type="protein sequence ID" value="OXZ33698.1"/>
    <property type="molecule type" value="Genomic_DNA"/>
</dbReference>
<keyword evidence="1" id="KW-0472">Membrane</keyword>
<dbReference type="Proteomes" id="UP000215413">
    <property type="component" value="Unassembled WGS sequence"/>
</dbReference>
<dbReference type="Gene3D" id="1.10.1760.20">
    <property type="match status" value="1"/>
</dbReference>
<feature type="transmembrane region" description="Helical" evidence="1">
    <location>
        <begin position="12"/>
        <end position="35"/>
    </location>
</feature>
<evidence type="ECO:0000256" key="1">
    <source>
        <dbReference type="SAM" id="Phobius"/>
    </source>
</evidence>
<evidence type="ECO:0000313" key="5">
    <source>
        <dbReference type="EMBL" id="PMC60133.1"/>
    </source>
</evidence>
<reference evidence="2" key="4">
    <citation type="submission" date="2021-02" db="EMBL/GenBank/DDBJ databases">
        <title>Infant gut strain persistence is associated with maternal origin, phylogeny, and functional potential including surface adhesion and iron acquisition.</title>
        <authorList>
            <person name="Lou Y.C."/>
        </authorList>
    </citation>
    <scope>NUCLEOTIDE SEQUENCE</scope>
    <source>
        <strain evidence="2">L3_058_000G1_dasL3_058_000G1_concoct_72</strain>
    </source>
</reference>
<dbReference type="InterPro" id="IPR024529">
    <property type="entry name" value="ECF_trnsprt_substrate-spec"/>
</dbReference>
<dbReference type="NCBIfam" id="NF045596">
    <property type="entry name" value="ECF_S_CD3073"/>
    <property type="match status" value="1"/>
</dbReference>
<reference evidence="6 7" key="2">
    <citation type="submission" date="2017-04" db="EMBL/GenBank/DDBJ databases">
        <title>Finegoldia magna isolated from orthopedic joint implant-associated infections.</title>
        <authorList>
            <person name="Bjorklund S."/>
            <person name="Bruggemann H."/>
            <person name="Jensen A."/>
            <person name="Hellmark B."/>
            <person name="Soderquist B."/>
        </authorList>
    </citation>
    <scope>NUCLEOTIDE SEQUENCE [LARGE SCALE GENOMIC DNA]</scope>
    <source>
        <strain evidence="7">12T273</strain>
        <strain evidence="6">CCUG 54800</strain>
    </source>
</reference>
<evidence type="ECO:0000313" key="7">
    <source>
        <dbReference type="Proteomes" id="UP000215546"/>
    </source>
</evidence>
<evidence type="ECO:0000313" key="2">
    <source>
        <dbReference type="EMBL" id="MBS5965645.1"/>
    </source>
</evidence>
<gene>
    <name evidence="3" type="ORF">B9N49_08560</name>
    <name evidence="4" type="ORF">B9N55_02185</name>
    <name evidence="5" type="ORF">CJ208_04715</name>
    <name evidence="2" type="ORF">KIA07_08315</name>
</gene>
<feature type="transmembrane region" description="Helical" evidence="1">
    <location>
        <begin position="42"/>
        <end position="67"/>
    </location>
</feature>
<keyword evidence="1" id="KW-1133">Transmembrane helix</keyword>
<comment type="caution">
    <text evidence="3">The sequence shown here is derived from an EMBL/GenBank/DDBJ whole genome shotgun (WGS) entry which is preliminary data.</text>
</comment>
<keyword evidence="1" id="KW-0812">Transmembrane</keyword>
<name>A0A233V2B4_FINMA</name>
<dbReference type="Proteomes" id="UP000235723">
    <property type="component" value="Unassembled WGS sequence"/>
</dbReference>
<dbReference type="AlphaFoldDB" id="A0A233V2B4"/>
<organism evidence="3 6">
    <name type="scientific">Finegoldia magna</name>
    <name type="common">Peptostreptococcus magnus</name>
    <dbReference type="NCBI Taxonomy" id="1260"/>
    <lineage>
        <taxon>Bacteria</taxon>
        <taxon>Bacillati</taxon>
        <taxon>Bacillota</taxon>
        <taxon>Tissierellia</taxon>
        <taxon>Tissierellales</taxon>
        <taxon>Peptoniphilaceae</taxon>
        <taxon>Finegoldia</taxon>
    </lineage>
</organism>
<feature type="transmembrane region" description="Helical" evidence="1">
    <location>
        <begin position="73"/>
        <end position="90"/>
    </location>
</feature>
<dbReference type="EMBL" id="NDYC01000043">
    <property type="protein sequence ID" value="OXZ26545.1"/>
    <property type="molecule type" value="Genomic_DNA"/>
</dbReference>
<evidence type="ECO:0000313" key="4">
    <source>
        <dbReference type="EMBL" id="OXZ33698.1"/>
    </source>
</evidence>
<dbReference type="Pfam" id="PF12822">
    <property type="entry name" value="ECF_trnsprt"/>
    <property type="match status" value="1"/>
</dbReference>